<proteinExistence type="predicted"/>
<accession>I0H8Q0</accession>
<sequence>MLDYYRYDDDTLRAAFGDHLPLPSSPPLRLGPPDPRRRHYRVLFAPVGTPPGPRRLPSPGYGWSLRPVGPGPAWALDVTVDPTAQSGAAIAATLDRLTGAARRTGLLPITTERFA</sequence>
<keyword evidence="2" id="KW-1185">Reference proteome</keyword>
<dbReference type="STRING" id="512565.AMIS_41670"/>
<reference evidence="1 2" key="1">
    <citation type="submission" date="2012-02" db="EMBL/GenBank/DDBJ databases">
        <title>Complete genome sequence of Actinoplanes missouriensis 431 (= NBRC 102363).</title>
        <authorList>
            <person name="Ohnishi Y."/>
            <person name="Ishikawa J."/>
            <person name="Sekine M."/>
            <person name="Hosoyama A."/>
            <person name="Harada T."/>
            <person name="Narita H."/>
            <person name="Hata T."/>
            <person name="Konno Y."/>
            <person name="Tutikane K."/>
            <person name="Fujita N."/>
            <person name="Horinouchi S."/>
            <person name="Hayakawa M."/>
        </authorList>
    </citation>
    <scope>NUCLEOTIDE SEQUENCE [LARGE SCALE GENOMIC DNA]</scope>
    <source>
        <strain evidence="2">ATCC 14538 / DSM 43046 / CBS 188.64 / JCM 3121 / NBRC 102363 / NCIMB 12654 / NRRL B-3342 / UNCC 431</strain>
    </source>
</reference>
<organism evidence="1 2">
    <name type="scientific">Actinoplanes missouriensis (strain ATCC 14538 / DSM 43046 / CBS 188.64 / JCM 3121 / NBRC 102363 / NCIMB 12654 / NRRL B-3342 / UNCC 431)</name>
    <dbReference type="NCBI Taxonomy" id="512565"/>
    <lineage>
        <taxon>Bacteria</taxon>
        <taxon>Bacillati</taxon>
        <taxon>Actinomycetota</taxon>
        <taxon>Actinomycetes</taxon>
        <taxon>Micromonosporales</taxon>
        <taxon>Micromonosporaceae</taxon>
        <taxon>Actinoplanes</taxon>
    </lineage>
</organism>
<dbReference type="KEGG" id="ams:AMIS_41670"/>
<dbReference type="PATRIC" id="fig|512565.3.peg.4149"/>
<protein>
    <submittedName>
        <fullName evidence="1">Uncharacterized protein</fullName>
    </submittedName>
</protein>
<name>I0H8Q0_ACTM4</name>
<gene>
    <name evidence="1" type="ordered locus">AMIS_41670</name>
</gene>
<evidence type="ECO:0000313" key="1">
    <source>
        <dbReference type="EMBL" id="BAL89387.1"/>
    </source>
</evidence>
<dbReference type="EMBL" id="AP012319">
    <property type="protein sequence ID" value="BAL89387.1"/>
    <property type="molecule type" value="Genomic_DNA"/>
</dbReference>
<dbReference type="OrthoDB" id="3362760at2"/>
<dbReference type="HOGENOM" id="CLU_2103775_0_0_11"/>
<dbReference type="Proteomes" id="UP000007882">
    <property type="component" value="Chromosome"/>
</dbReference>
<dbReference type="RefSeq" id="WP_014444281.1">
    <property type="nucleotide sequence ID" value="NC_017093.1"/>
</dbReference>
<dbReference type="AlphaFoldDB" id="I0H8Q0"/>
<evidence type="ECO:0000313" key="2">
    <source>
        <dbReference type="Proteomes" id="UP000007882"/>
    </source>
</evidence>